<dbReference type="OMA" id="NEGGEMM"/>
<dbReference type="EMBL" id="CP093346">
    <property type="protein sequence ID" value="WOG98974.1"/>
    <property type="molecule type" value="Genomic_DNA"/>
</dbReference>
<dbReference type="AlphaFoldDB" id="A0A165ZBH5"/>
<dbReference type="Proteomes" id="UP000077755">
    <property type="component" value="Chromosome 4"/>
</dbReference>
<evidence type="ECO:0000256" key="1">
    <source>
        <dbReference type="SAM" id="MobiDB-lite"/>
    </source>
</evidence>
<evidence type="ECO:0000256" key="2">
    <source>
        <dbReference type="SAM" id="SignalP"/>
    </source>
</evidence>
<feature type="compositionally biased region" description="Low complexity" evidence="1">
    <location>
        <begin position="60"/>
        <end position="74"/>
    </location>
</feature>
<dbReference type="Gramene" id="KZM99839">
    <property type="protein sequence ID" value="KZM99839"/>
    <property type="gene ID" value="DCAR_012799"/>
</dbReference>
<keyword evidence="2" id="KW-0732">Signal</keyword>
<reference evidence="3" key="2">
    <citation type="submission" date="2022-03" db="EMBL/GenBank/DDBJ databases">
        <title>Draft title - Genomic analysis of global carrot germplasm unveils the trajectory of domestication and the origin of high carotenoid orange carrot.</title>
        <authorList>
            <person name="Iorizzo M."/>
            <person name="Ellison S."/>
            <person name="Senalik D."/>
            <person name="Macko-Podgorni A."/>
            <person name="Grzebelus D."/>
            <person name="Bostan H."/>
            <person name="Rolling W."/>
            <person name="Curaba J."/>
            <person name="Simon P."/>
        </authorList>
    </citation>
    <scope>NUCLEOTIDE SEQUENCE</scope>
    <source>
        <tissue evidence="3">Leaf</tissue>
    </source>
</reference>
<protein>
    <submittedName>
        <fullName evidence="3">Uncharacterized protein</fullName>
    </submittedName>
</protein>
<feature type="region of interest" description="Disordered" evidence="1">
    <location>
        <begin position="43"/>
        <end position="74"/>
    </location>
</feature>
<evidence type="ECO:0000313" key="4">
    <source>
        <dbReference type="Proteomes" id="UP000077755"/>
    </source>
</evidence>
<sequence>MASRRSSSSLSFWLVFGIVIVLAISQLGAIECRALRSTIAEGCDQPGEGANSMGMTQFGVASADHNNSSSDESSVESSIRSLLFKLASGPSKRGPGH</sequence>
<reference evidence="3" key="1">
    <citation type="journal article" date="2016" name="Nat. Genet.">
        <title>A high-quality carrot genome assembly provides new insights into carotenoid accumulation and asterid genome evolution.</title>
        <authorList>
            <person name="Iorizzo M."/>
            <person name="Ellison S."/>
            <person name="Senalik D."/>
            <person name="Zeng P."/>
            <person name="Satapoomin P."/>
            <person name="Huang J."/>
            <person name="Bowman M."/>
            <person name="Iovene M."/>
            <person name="Sanseverino W."/>
            <person name="Cavagnaro P."/>
            <person name="Yildiz M."/>
            <person name="Macko-Podgorni A."/>
            <person name="Moranska E."/>
            <person name="Grzebelus E."/>
            <person name="Grzebelus D."/>
            <person name="Ashrafi H."/>
            <person name="Zheng Z."/>
            <person name="Cheng S."/>
            <person name="Spooner D."/>
            <person name="Van Deynze A."/>
            <person name="Simon P."/>
        </authorList>
    </citation>
    <scope>NUCLEOTIDE SEQUENCE</scope>
    <source>
        <tissue evidence="3">Leaf</tissue>
    </source>
</reference>
<organism evidence="3 4">
    <name type="scientific">Daucus carota subsp. sativus</name>
    <name type="common">Carrot</name>
    <dbReference type="NCBI Taxonomy" id="79200"/>
    <lineage>
        <taxon>Eukaryota</taxon>
        <taxon>Viridiplantae</taxon>
        <taxon>Streptophyta</taxon>
        <taxon>Embryophyta</taxon>
        <taxon>Tracheophyta</taxon>
        <taxon>Spermatophyta</taxon>
        <taxon>Magnoliopsida</taxon>
        <taxon>eudicotyledons</taxon>
        <taxon>Gunneridae</taxon>
        <taxon>Pentapetalae</taxon>
        <taxon>asterids</taxon>
        <taxon>campanulids</taxon>
        <taxon>Apiales</taxon>
        <taxon>Apiaceae</taxon>
        <taxon>Apioideae</taxon>
        <taxon>Scandiceae</taxon>
        <taxon>Daucinae</taxon>
        <taxon>Daucus</taxon>
        <taxon>Daucus sect. Daucus</taxon>
    </lineage>
</organism>
<keyword evidence="4" id="KW-1185">Reference proteome</keyword>
<evidence type="ECO:0000313" key="3">
    <source>
        <dbReference type="EMBL" id="WOG98974.1"/>
    </source>
</evidence>
<feature type="signal peptide" evidence="2">
    <location>
        <begin position="1"/>
        <end position="23"/>
    </location>
</feature>
<proteinExistence type="predicted"/>
<name>A0A165ZBH5_DAUCS</name>
<accession>A0A165ZBH5</accession>
<gene>
    <name evidence="3" type="ORF">DCAR_0418320</name>
</gene>
<feature type="chain" id="PRO_5043635314" evidence="2">
    <location>
        <begin position="24"/>
        <end position="97"/>
    </location>
</feature>